<name>A0ABW2DMF3_9BACT</name>
<reference evidence="3" key="1">
    <citation type="journal article" date="2019" name="Int. J. Syst. Evol. Microbiol.">
        <title>The Global Catalogue of Microorganisms (GCM) 10K type strain sequencing project: providing services to taxonomists for standard genome sequencing and annotation.</title>
        <authorList>
            <consortium name="The Broad Institute Genomics Platform"/>
            <consortium name="The Broad Institute Genome Sequencing Center for Infectious Disease"/>
            <person name="Wu L."/>
            <person name="Ma J."/>
        </authorList>
    </citation>
    <scope>NUCLEOTIDE SEQUENCE [LARGE SCALE GENOMIC DNA]</scope>
    <source>
        <strain evidence="3">CGMCC 4.7393</strain>
    </source>
</reference>
<dbReference type="Proteomes" id="UP001596405">
    <property type="component" value="Unassembled WGS sequence"/>
</dbReference>
<feature type="compositionally biased region" description="Basic and acidic residues" evidence="1">
    <location>
        <begin position="62"/>
        <end position="87"/>
    </location>
</feature>
<evidence type="ECO:0000313" key="3">
    <source>
        <dbReference type="Proteomes" id="UP001596405"/>
    </source>
</evidence>
<feature type="region of interest" description="Disordered" evidence="1">
    <location>
        <begin position="1"/>
        <end position="87"/>
    </location>
</feature>
<organism evidence="2 3">
    <name type="scientific">Rufibacter roseus</name>
    <dbReference type="NCBI Taxonomy" id="1567108"/>
    <lineage>
        <taxon>Bacteria</taxon>
        <taxon>Pseudomonadati</taxon>
        <taxon>Bacteroidota</taxon>
        <taxon>Cytophagia</taxon>
        <taxon>Cytophagales</taxon>
        <taxon>Hymenobacteraceae</taxon>
        <taxon>Rufibacter</taxon>
    </lineage>
</organism>
<evidence type="ECO:0008006" key="4">
    <source>
        <dbReference type="Google" id="ProtNLM"/>
    </source>
</evidence>
<protein>
    <recommendedName>
        <fullName evidence="4">Stress-induced acidophilic repeat motif-containing protein</fullName>
    </recommendedName>
</protein>
<proteinExistence type="predicted"/>
<gene>
    <name evidence="2" type="ORF">ACFQHR_11390</name>
</gene>
<dbReference type="RefSeq" id="WP_066618091.1">
    <property type="nucleotide sequence ID" value="NZ_JBHSYQ010000005.1"/>
</dbReference>
<evidence type="ECO:0000313" key="2">
    <source>
        <dbReference type="EMBL" id="MFC6998233.1"/>
    </source>
</evidence>
<sequence length="87" mass="9266">MENQNKNQEQYGFSSNPEKSFEAGKKGGTPATEVTNQASGGTGGSRNNDKSSGLGDTFSRAEPNKPEHGHSELDRPISDKERGGRNA</sequence>
<feature type="compositionally biased region" description="Polar residues" evidence="1">
    <location>
        <begin position="1"/>
        <end position="18"/>
    </location>
</feature>
<comment type="caution">
    <text evidence="2">The sequence shown here is derived from an EMBL/GenBank/DDBJ whole genome shotgun (WGS) entry which is preliminary data.</text>
</comment>
<accession>A0ABW2DMF3</accession>
<keyword evidence="3" id="KW-1185">Reference proteome</keyword>
<evidence type="ECO:0000256" key="1">
    <source>
        <dbReference type="SAM" id="MobiDB-lite"/>
    </source>
</evidence>
<dbReference type="EMBL" id="JBHSYQ010000005">
    <property type="protein sequence ID" value="MFC6998233.1"/>
    <property type="molecule type" value="Genomic_DNA"/>
</dbReference>